<dbReference type="RefSeq" id="WP_269309232.1">
    <property type="nucleotide sequence ID" value="NZ_CP098242.1"/>
</dbReference>
<protein>
    <submittedName>
        <fullName evidence="1">Uncharacterized protein</fullName>
    </submittedName>
</protein>
<name>A0A9E9P3N7_9BURK</name>
<dbReference type="Proteomes" id="UP001156215">
    <property type="component" value="Chromosome"/>
</dbReference>
<dbReference type="KEGG" id="ovb:NB640_00740"/>
<evidence type="ECO:0000313" key="1">
    <source>
        <dbReference type="EMBL" id="WAW10228.1"/>
    </source>
</evidence>
<keyword evidence="2" id="KW-1185">Reference proteome</keyword>
<reference evidence="1" key="1">
    <citation type="journal article" date="2022" name="Front. Microbiol.">
        <title>New perspectives on an old grouping: The genomic and phenotypic variability of Oxalobacter formigenes and the implications for calcium oxalate stone prevention.</title>
        <authorList>
            <person name="Chmiel J.A."/>
            <person name="Carr C."/>
            <person name="Stuivenberg G.A."/>
            <person name="Venema R."/>
            <person name="Chanyi R.M."/>
            <person name="Al K.F."/>
            <person name="Giguere D."/>
            <person name="Say H."/>
            <person name="Akouris P.P."/>
            <person name="Dominguez Romero S.A."/>
            <person name="Kwong A."/>
            <person name="Tai V."/>
            <person name="Koval S.F."/>
            <person name="Razvi H."/>
            <person name="Bjazevic J."/>
            <person name="Burton J.P."/>
        </authorList>
    </citation>
    <scope>NUCLEOTIDE SEQUENCE</scope>
    <source>
        <strain evidence="1">WoOx3</strain>
    </source>
</reference>
<accession>A0A9E9P3N7</accession>
<gene>
    <name evidence="1" type="ORF">NB640_00740</name>
</gene>
<organism evidence="1 2">
    <name type="scientific">Oxalobacter vibrioformis</name>
    <dbReference type="NCBI Taxonomy" id="933080"/>
    <lineage>
        <taxon>Bacteria</taxon>
        <taxon>Pseudomonadati</taxon>
        <taxon>Pseudomonadota</taxon>
        <taxon>Betaproteobacteria</taxon>
        <taxon>Burkholderiales</taxon>
        <taxon>Oxalobacteraceae</taxon>
        <taxon>Oxalobacter</taxon>
    </lineage>
</organism>
<proteinExistence type="predicted"/>
<dbReference type="AlphaFoldDB" id="A0A9E9P3N7"/>
<evidence type="ECO:0000313" key="2">
    <source>
        <dbReference type="Proteomes" id="UP001156215"/>
    </source>
</evidence>
<dbReference type="EMBL" id="CP098242">
    <property type="protein sequence ID" value="WAW10228.1"/>
    <property type="molecule type" value="Genomic_DNA"/>
</dbReference>
<sequence>MQKQENKDGCHFISLVLTRVFHADTPLKKGTHNNRHGLRPKGENIMLLDRMAAQPSWMKRERP</sequence>